<dbReference type="Pfam" id="PF01541">
    <property type="entry name" value="GIY-YIG"/>
    <property type="match status" value="1"/>
</dbReference>
<feature type="non-terminal residue" evidence="4">
    <location>
        <position position="1"/>
    </location>
</feature>
<protein>
    <recommendedName>
        <fullName evidence="3">GIY-YIG domain-containing protein</fullName>
    </recommendedName>
</protein>
<dbReference type="PROSITE" id="PS50164">
    <property type="entry name" value="GIY_YIG"/>
    <property type="match status" value="1"/>
</dbReference>
<dbReference type="GO" id="GO:0003677">
    <property type="term" value="F:DNA binding"/>
    <property type="evidence" value="ECO:0007669"/>
    <property type="project" value="InterPro"/>
</dbReference>
<comment type="caution">
    <text evidence="4">The sequence shown here is derived from an EMBL/GenBank/DDBJ whole genome shotgun (WGS) entry which is preliminary data.</text>
</comment>
<dbReference type="Pfam" id="PF07460">
    <property type="entry name" value="NUMOD3"/>
    <property type="match status" value="2"/>
</dbReference>
<dbReference type="InterPro" id="IPR003611">
    <property type="entry name" value="NUMOD3"/>
</dbReference>
<dbReference type="AlphaFoldDB" id="A0A0F9C8Y0"/>
<evidence type="ECO:0000313" key="4">
    <source>
        <dbReference type="EMBL" id="KKL45778.1"/>
    </source>
</evidence>
<gene>
    <name evidence="4" type="ORF">LCGC14_2352230</name>
</gene>
<evidence type="ECO:0000259" key="3">
    <source>
        <dbReference type="PROSITE" id="PS50164"/>
    </source>
</evidence>
<organism evidence="4">
    <name type="scientific">marine sediment metagenome</name>
    <dbReference type="NCBI Taxonomy" id="412755"/>
    <lineage>
        <taxon>unclassified sequences</taxon>
        <taxon>metagenomes</taxon>
        <taxon>ecological metagenomes</taxon>
    </lineage>
</organism>
<feature type="region of interest" description="Disordered" evidence="2">
    <location>
        <begin position="1"/>
        <end position="26"/>
    </location>
</feature>
<dbReference type="Gene3D" id="3.40.1440.10">
    <property type="entry name" value="GIY-YIG endonuclease"/>
    <property type="match status" value="1"/>
</dbReference>
<reference evidence="4" key="1">
    <citation type="journal article" date="2015" name="Nature">
        <title>Complex archaea that bridge the gap between prokaryotes and eukaryotes.</title>
        <authorList>
            <person name="Spang A."/>
            <person name="Saw J.H."/>
            <person name="Jorgensen S.L."/>
            <person name="Zaremba-Niedzwiedzka K."/>
            <person name="Martijn J."/>
            <person name="Lind A.E."/>
            <person name="van Eijk R."/>
            <person name="Schleper C."/>
            <person name="Guy L."/>
            <person name="Ettema T.J."/>
        </authorList>
    </citation>
    <scope>NUCLEOTIDE SEQUENCE</scope>
</reference>
<evidence type="ECO:0000256" key="1">
    <source>
        <dbReference type="ARBA" id="ARBA00010045"/>
    </source>
</evidence>
<comment type="similarity">
    <text evidence="1">To endonucleases of group I introns of fungi and phage.</text>
</comment>
<dbReference type="SUPFAM" id="SSF64496">
    <property type="entry name" value="DNA-binding domain of intron-encoded endonucleases"/>
    <property type="match status" value="1"/>
</dbReference>
<accession>A0A0F9C8Y0</accession>
<feature type="domain" description="GIY-YIG" evidence="3">
    <location>
        <begin position="43"/>
        <end position="129"/>
    </location>
</feature>
<dbReference type="InterPro" id="IPR035901">
    <property type="entry name" value="GIY-YIG_endonuc_sf"/>
</dbReference>
<name>A0A0F9C8Y0_9ZZZZ</name>
<dbReference type="EMBL" id="LAZR01034267">
    <property type="protein sequence ID" value="KKL45778.1"/>
    <property type="molecule type" value="Genomic_DNA"/>
</dbReference>
<dbReference type="SMART" id="SM00465">
    <property type="entry name" value="GIYc"/>
    <property type="match status" value="1"/>
</dbReference>
<dbReference type="NCBIfam" id="TIGR01453">
    <property type="entry name" value="grpIintron_endo"/>
    <property type="match status" value="1"/>
</dbReference>
<dbReference type="SMART" id="SM00496">
    <property type="entry name" value="IENR2"/>
    <property type="match status" value="4"/>
</dbReference>
<proteinExistence type="predicted"/>
<dbReference type="InterPro" id="IPR006350">
    <property type="entry name" value="Intron_endoG1"/>
</dbReference>
<dbReference type="InterPro" id="IPR000305">
    <property type="entry name" value="GIY-YIG_endonuc"/>
</dbReference>
<dbReference type="GO" id="GO:0004519">
    <property type="term" value="F:endonuclease activity"/>
    <property type="evidence" value="ECO:0007669"/>
    <property type="project" value="InterPro"/>
</dbReference>
<dbReference type="SUPFAM" id="SSF82771">
    <property type="entry name" value="GIY-YIG endonuclease"/>
    <property type="match status" value="1"/>
</dbReference>
<sequence>RRNSILPPPDSRRDRTGKSNTQQAELVLNQTPEEKMYRTTIPKSPGIYLILSKETDRKYVGSSIDLRRRENDHFKAFDKGNHDNDFLQNHVNKYGVDDLKFVVVELCLPENLIELEQHYIDSLLPAFNFCPIAYSVLGTHYTDEAKKRLSEQRKVWFQTEGGLKQKKQISEQMKAWWRTEEGLKQKEQNSEQMKVFYQTEEGIKYKKQMSEAATGRIPSDETRKKLSEANIGRIGWIPSAATRKKLSEARIGRTHSEETKKKMRTAAKIASVRRRKRQQFLNHSTPEERLLHEEIQDWILDQLKDRSVRSNTLFAHGKEQDYSEDQIRWALYKIGVINSHGDWRLKKPEEHILEREIEDWVLDRLKDGWVASNDLYAWGKQEEYSQNQIRDALHRVRVNARKKLHGCDVDGQWGWKLKKEMAEYRKRQNETNV</sequence>
<evidence type="ECO:0000256" key="2">
    <source>
        <dbReference type="SAM" id="MobiDB-lite"/>
    </source>
</evidence>